<keyword evidence="3" id="KW-1185">Reference proteome</keyword>
<evidence type="ECO:0000313" key="2">
    <source>
        <dbReference type="EMBL" id="PLW33543.1"/>
    </source>
</evidence>
<evidence type="ECO:0000256" key="1">
    <source>
        <dbReference type="SAM" id="SignalP"/>
    </source>
</evidence>
<gene>
    <name evidence="2" type="ORF">PCANC_22864</name>
</gene>
<sequence length="394" mass="45319">MKATVNFLIVLAQLAISCRGMEWDPRYDYLDYGLHSGWGAEENRYLRERTSSSLPQASLDEINSSLMDDDPSSTLQMHDWVNSDVNHSPYIARNTLDTAESSGRVAIGHNEIPHNAQNDVFPIVRHIRMAEKESPLHQLVFDRDVFATSRNKEIESNAKSRLDLIEERMKRCSIGSHPDHTILMLPIEDLSTFLASFRSCKQDPHSTHKPSDVAGIEMEKFFHFQSADIWRAVYGKRLGIDFIALKEWLVKVLRVPYPRRPRENVTFMANRLEGFFLCYMFFVDMILTTICKPTHAVVDRSHSFHAAVASFEQLTEQTLNRQGTFLRNASQRSTHLFEFLAHWVNSDEDLRSSHLLSRSEISINSKAYFNFLFSDSIDNLTTRFGIKLGLPTSR</sequence>
<dbReference type="Proteomes" id="UP000235388">
    <property type="component" value="Unassembled WGS sequence"/>
</dbReference>
<comment type="caution">
    <text evidence="2">The sequence shown here is derived from an EMBL/GenBank/DDBJ whole genome shotgun (WGS) entry which is preliminary data.</text>
</comment>
<keyword evidence="1" id="KW-0732">Signal</keyword>
<protein>
    <submittedName>
        <fullName evidence="2">Uncharacterized protein</fullName>
    </submittedName>
</protein>
<accession>A0A2N5U710</accession>
<evidence type="ECO:0000313" key="3">
    <source>
        <dbReference type="Proteomes" id="UP000235388"/>
    </source>
</evidence>
<proteinExistence type="predicted"/>
<dbReference type="EMBL" id="PGCJ01000297">
    <property type="protein sequence ID" value="PLW33543.1"/>
    <property type="molecule type" value="Genomic_DNA"/>
</dbReference>
<name>A0A2N5U710_9BASI</name>
<reference evidence="2 3" key="1">
    <citation type="submission" date="2017-11" db="EMBL/GenBank/DDBJ databases">
        <title>De novo assembly and phasing of dikaryotic genomes from two isolates of Puccinia coronata f. sp. avenae, the causal agent of oat crown rust.</title>
        <authorList>
            <person name="Miller M.E."/>
            <person name="Zhang Y."/>
            <person name="Omidvar V."/>
            <person name="Sperschneider J."/>
            <person name="Schwessinger B."/>
            <person name="Raley C."/>
            <person name="Palmer J.M."/>
            <person name="Garnica D."/>
            <person name="Upadhyaya N."/>
            <person name="Rathjen J."/>
            <person name="Taylor J.M."/>
            <person name="Park R.F."/>
            <person name="Dodds P.N."/>
            <person name="Hirsch C.D."/>
            <person name="Kianian S.F."/>
            <person name="Figueroa M."/>
        </authorList>
    </citation>
    <scope>NUCLEOTIDE SEQUENCE [LARGE SCALE GENOMIC DNA]</scope>
    <source>
        <strain evidence="2">12NC29</strain>
    </source>
</reference>
<organism evidence="2 3">
    <name type="scientific">Puccinia coronata f. sp. avenae</name>
    <dbReference type="NCBI Taxonomy" id="200324"/>
    <lineage>
        <taxon>Eukaryota</taxon>
        <taxon>Fungi</taxon>
        <taxon>Dikarya</taxon>
        <taxon>Basidiomycota</taxon>
        <taxon>Pucciniomycotina</taxon>
        <taxon>Pucciniomycetes</taxon>
        <taxon>Pucciniales</taxon>
        <taxon>Pucciniaceae</taxon>
        <taxon>Puccinia</taxon>
    </lineage>
</organism>
<dbReference type="AlphaFoldDB" id="A0A2N5U710"/>
<feature type="chain" id="PRO_5015002012" evidence="1">
    <location>
        <begin position="21"/>
        <end position="394"/>
    </location>
</feature>
<feature type="signal peptide" evidence="1">
    <location>
        <begin position="1"/>
        <end position="20"/>
    </location>
</feature>
<dbReference type="PROSITE" id="PS51257">
    <property type="entry name" value="PROKAR_LIPOPROTEIN"/>
    <property type="match status" value="1"/>
</dbReference>